<dbReference type="EC" id="2.5.1.44" evidence="2"/>
<organism evidence="2">
    <name type="scientific">mine drainage metagenome</name>
    <dbReference type="NCBI Taxonomy" id="410659"/>
    <lineage>
        <taxon>unclassified sequences</taxon>
        <taxon>metagenomes</taxon>
        <taxon>ecological metagenomes</taxon>
    </lineage>
</organism>
<proteinExistence type="predicted"/>
<keyword evidence="1" id="KW-1133">Transmembrane helix</keyword>
<reference evidence="2" key="1">
    <citation type="submission" date="2013-08" db="EMBL/GenBank/DDBJ databases">
        <authorList>
            <person name="Mendez C."/>
            <person name="Richter M."/>
            <person name="Ferrer M."/>
            <person name="Sanchez J."/>
        </authorList>
    </citation>
    <scope>NUCLEOTIDE SEQUENCE</scope>
</reference>
<feature type="non-terminal residue" evidence="2">
    <location>
        <position position="45"/>
    </location>
</feature>
<protein>
    <submittedName>
        <fullName evidence="2">Homospermidine synthase</fullName>
        <ecNumber evidence="2">2.5.1.44</ecNumber>
    </submittedName>
</protein>
<sequence>MSEMSEHKIHVEFPGRIILVGFGSIGQGVLPLLLRHLGVRAERIT</sequence>
<accession>T1B4U3</accession>
<feature type="transmembrane region" description="Helical" evidence="1">
    <location>
        <begin position="13"/>
        <end position="34"/>
    </location>
</feature>
<name>T1B4U3_9ZZZZ</name>
<gene>
    <name evidence="2" type="ORF">B2A_07715</name>
</gene>
<keyword evidence="1" id="KW-0472">Membrane</keyword>
<comment type="caution">
    <text evidence="2">The sequence shown here is derived from an EMBL/GenBank/DDBJ whole genome shotgun (WGS) entry which is preliminary data.</text>
</comment>
<keyword evidence="1" id="KW-0812">Transmembrane</keyword>
<evidence type="ECO:0000313" key="2">
    <source>
        <dbReference type="EMBL" id="EQD49220.1"/>
    </source>
</evidence>
<dbReference type="Gene3D" id="3.40.50.720">
    <property type="entry name" value="NAD(P)-binding Rossmann-like Domain"/>
    <property type="match status" value="1"/>
</dbReference>
<dbReference type="AlphaFoldDB" id="T1B4U3"/>
<keyword evidence="2" id="KW-0808">Transferase</keyword>
<reference evidence="2" key="2">
    <citation type="journal article" date="2014" name="ISME J.">
        <title>Microbial stratification in low pH oxic and suboxic macroscopic growths along an acid mine drainage.</title>
        <authorList>
            <person name="Mendez-Garcia C."/>
            <person name="Mesa V."/>
            <person name="Sprenger R.R."/>
            <person name="Richter M."/>
            <person name="Diez M.S."/>
            <person name="Solano J."/>
            <person name="Bargiela R."/>
            <person name="Golyshina O.V."/>
            <person name="Manteca A."/>
            <person name="Ramos J.L."/>
            <person name="Gallego J.R."/>
            <person name="Llorente I."/>
            <person name="Martins Dos Santos V.A."/>
            <person name="Jensen O.N."/>
            <person name="Pelaez A.I."/>
            <person name="Sanchez J."/>
            <person name="Ferrer M."/>
        </authorList>
    </citation>
    <scope>NUCLEOTIDE SEQUENCE</scope>
</reference>
<dbReference type="GO" id="GO:0047296">
    <property type="term" value="F:homospermidine synthase activity"/>
    <property type="evidence" value="ECO:0007669"/>
    <property type="project" value="UniProtKB-EC"/>
</dbReference>
<dbReference type="EMBL" id="AUZZ01005539">
    <property type="protein sequence ID" value="EQD49220.1"/>
    <property type="molecule type" value="Genomic_DNA"/>
</dbReference>
<evidence type="ECO:0000256" key="1">
    <source>
        <dbReference type="SAM" id="Phobius"/>
    </source>
</evidence>